<gene>
    <name evidence="1" type="ORF">NF557_17145</name>
</gene>
<dbReference type="Proteomes" id="UP001056535">
    <property type="component" value="Chromosome"/>
</dbReference>
<sequence>MHTEPSYVIAPLSTDTWPAFAAIAWAEYGPPVELPNIHHRKQYDATKTVDPDYRITRVFVDKRHRRQGVTELAISGDDRPKGLKNCVMVKTVEPA</sequence>
<proteinExistence type="predicted"/>
<protein>
    <recommendedName>
        <fullName evidence="3">GNAT family N-acetyltransferase</fullName>
    </recommendedName>
</protein>
<dbReference type="RefSeq" id="WP_252620983.1">
    <property type="nucleotide sequence ID" value="NZ_CP099490.1"/>
</dbReference>
<reference evidence="1" key="1">
    <citation type="submission" date="2022-06" db="EMBL/GenBank/DDBJ databases">
        <title>Ornithinimicrobium JY.X270.</title>
        <authorList>
            <person name="Huang Y."/>
        </authorList>
    </citation>
    <scope>NUCLEOTIDE SEQUENCE</scope>
    <source>
        <strain evidence="1">JY.X270</strain>
    </source>
</reference>
<evidence type="ECO:0000313" key="2">
    <source>
        <dbReference type="Proteomes" id="UP001056535"/>
    </source>
</evidence>
<organism evidence="1 2">
    <name type="scientific">Ornithinimicrobium cryptoxanthini</name>
    <dbReference type="NCBI Taxonomy" id="2934161"/>
    <lineage>
        <taxon>Bacteria</taxon>
        <taxon>Bacillati</taxon>
        <taxon>Actinomycetota</taxon>
        <taxon>Actinomycetes</taxon>
        <taxon>Micrococcales</taxon>
        <taxon>Ornithinimicrobiaceae</taxon>
        <taxon>Ornithinimicrobium</taxon>
    </lineage>
</organism>
<accession>A0ABY4YHM5</accession>
<evidence type="ECO:0008006" key="3">
    <source>
        <dbReference type="Google" id="ProtNLM"/>
    </source>
</evidence>
<evidence type="ECO:0000313" key="1">
    <source>
        <dbReference type="EMBL" id="USQ76288.1"/>
    </source>
</evidence>
<dbReference type="EMBL" id="CP099490">
    <property type="protein sequence ID" value="USQ76288.1"/>
    <property type="molecule type" value="Genomic_DNA"/>
</dbReference>
<keyword evidence="2" id="KW-1185">Reference proteome</keyword>
<name>A0ABY4YHM5_9MICO</name>